<feature type="region of interest" description="Disordered" evidence="2">
    <location>
        <begin position="272"/>
        <end position="297"/>
    </location>
</feature>
<gene>
    <name evidence="5" type="ORF">DMC30DRAFT_430073</name>
</gene>
<comment type="caution">
    <text evidence="5">The sequence shown here is derived from an EMBL/GenBank/DDBJ whole genome shotgun (WGS) entry which is preliminary data.</text>
</comment>
<dbReference type="Proteomes" id="UP000311382">
    <property type="component" value="Unassembled WGS sequence"/>
</dbReference>
<dbReference type="AlphaFoldDB" id="A0A5C5FL38"/>
<evidence type="ECO:0000259" key="4">
    <source>
        <dbReference type="Pfam" id="PF25543"/>
    </source>
</evidence>
<dbReference type="STRING" id="5288.A0A5C5FL38"/>
<feature type="domain" description="DUF7923" evidence="3">
    <location>
        <begin position="77"/>
        <end position="256"/>
    </location>
</feature>
<feature type="compositionally biased region" description="Low complexity" evidence="2">
    <location>
        <begin position="329"/>
        <end position="346"/>
    </location>
</feature>
<proteinExistence type="predicted"/>
<evidence type="ECO:0008006" key="7">
    <source>
        <dbReference type="Google" id="ProtNLM"/>
    </source>
</evidence>
<evidence type="ECO:0000313" key="6">
    <source>
        <dbReference type="Proteomes" id="UP000311382"/>
    </source>
</evidence>
<dbReference type="InterPro" id="IPR057683">
    <property type="entry name" value="DUF7923"/>
</dbReference>
<evidence type="ECO:0000256" key="2">
    <source>
        <dbReference type="SAM" id="MobiDB-lite"/>
    </source>
</evidence>
<feature type="compositionally biased region" description="Low complexity" evidence="2">
    <location>
        <begin position="313"/>
        <end position="322"/>
    </location>
</feature>
<accession>A0A5C5FL38</accession>
<feature type="region of interest" description="Disordered" evidence="2">
    <location>
        <begin position="313"/>
        <end position="363"/>
    </location>
</feature>
<evidence type="ECO:0000313" key="5">
    <source>
        <dbReference type="EMBL" id="TNY17508.1"/>
    </source>
</evidence>
<feature type="domain" description="Tandem CCCH zinc finger" evidence="4">
    <location>
        <begin position="430"/>
        <end position="480"/>
    </location>
</feature>
<evidence type="ECO:0000256" key="1">
    <source>
        <dbReference type="SAM" id="Coils"/>
    </source>
</evidence>
<dbReference type="PANTHER" id="PTHR37543:SF1">
    <property type="entry name" value="CCCH ZINC FINGER DNA BINDING PROTEIN (AFU_ORTHOLOGUE AFUA_5G12760)"/>
    <property type="match status" value="1"/>
</dbReference>
<feature type="coiled-coil region" evidence="1">
    <location>
        <begin position="29"/>
        <end position="56"/>
    </location>
</feature>
<dbReference type="Pfam" id="PF25543">
    <property type="entry name" value="zf-CCCH_tandem"/>
    <property type="match status" value="1"/>
</dbReference>
<dbReference type="EMBL" id="SOZI01000196">
    <property type="protein sequence ID" value="TNY17508.1"/>
    <property type="molecule type" value="Genomic_DNA"/>
</dbReference>
<evidence type="ECO:0000259" key="3">
    <source>
        <dbReference type="Pfam" id="PF25540"/>
    </source>
</evidence>
<dbReference type="OrthoDB" id="2270193at2759"/>
<feature type="compositionally biased region" description="Low complexity" evidence="2">
    <location>
        <begin position="272"/>
        <end position="282"/>
    </location>
</feature>
<name>A0A5C5FL38_9BASI</name>
<dbReference type="Pfam" id="PF25540">
    <property type="entry name" value="DUF7923"/>
    <property type="match status" value="1"/>
</dbReference>
<keyword evidence="1" id="KW-0175">Coiled coil</keyword>
<sequence length="532" mass="55420">MAHEPPVPPPATDLFESYVYYAAEAAKIARTACAERQQLADRIKDLEDQLALAKLGHVEQQIKARNAQKQLDIVGGDQIVYCVLDGDGCIFDRSLVSKGRDGGREAAILLTKRIDDYAASRGIKGQLTIVVHLYLNKAGLARVLATCGIADDATFSAFLVGLNAAHPLILVSDVGPSKEACDAKLTQTLKLYAKLPSTKLVLAGAAHDGGYAHLFSSLETEAPVVFDKVTLLKSYDDLAFELKRLNLRTTTFEGLFEGRKLVAHAHATRAATAGSGAGTPAGLQPPQLLATPRNSSPAVVQQTPMTVTTPAQAQVGGATTPTPGKPKTPRTASAGAGAGRAAQGLAPPVPAAKENVDPLEEDGRVASTKKLRAIDPTKPLYKQALGPPCNRHYLLPPSSPLHCPTTSPPSCKYSHAYLLTPAQLATLRRDAGKSPCFAALKGRVCADGACFAGHVCPRGGRCLYGGKCKFNAPGMHPPGTKGRTDGWAWRGDPYTSAGAAAAVGAVGVGGAGYGSAAEGTGSEGYETTSSLD</sequence>
<reference evidence="5 6" key="1">
    <citation type="submission" date="2019-03" db="EMBL/GenBank/DDBJ databases">
        <title>Rhodosporidium diobovatum UCD-FST 08-225 genome sequencing, assembly, and annotation.</title>
        <authorList>
            <person name="Fakankun I.U."/>
            <person name="Fristensky B."/>
            <person name="Levin D.B."/>
        </authorList>
    </citation>
    <scope>NUCLEOTIDE SEQUENCE [LARGE SCALE GENOMIC DNA]</scope>
    <source>
        <strain evidence="5 6">UCD-FST 08-225</strain>
    </source>
</reference>
<organism evidence="5 6">
    <name type="scientific">Rhodotorula diobovata</name>
    <dbReference type="NCBI Taxonomy" id="5288"/>
    <lineage>
        <taxon>Eukaryota</taxon>
        <taxon>Fungi</taxon>
        <taxon>Dikarya</taxon>
        <taxon>Basidiomycota</taxon>
        <taxon>Pucciniomycotina</taxon>
        <taxon>Microbotryomycetes</taxon>
        <taxon>Sporidiobolales</taxon>
        <taxon>Sporidiobolaceae</taxon>
        <taxon>Rhodotorula</taxon>
    </lineage>
</organism>
<dbReference type="InterPro" id="IPR057654">
    <property type="entry name" value="Znf-CCCH_tandem"/>
</dbReference>
<keyword evidence="6" id="KW-1185">Reference proteome</keyword>
<protein>
    <recommendedName>
        <fullName evidence="7">C3H1-type domain-containing protein</fullName>
    </recommendedName>
</protein>
<dbReference type="PANTHER" id="PTHR37543">
    <property type="entry name" value="CCCH ZINC FINGER DNA BINDING PROTEIN (AFU_ORTHOLOGUE AFUA_5G12760)"/>
    <property type="match status" value="1"/>
</dbReference>